<feature type="signal peptide" evidence="2">
    <location>
        <begin position="1"/>
        <end position="23"/>
    </location>
</feature>
<dbReference type="SUPFAM" id="SSF47565">
    <property type="entry name" value="Insect pheromone/odorant-binding proteins"/>
    <property type="match status" value="1"/>
</dbReference>
<dbReference type="AlphaFoldDB" id="A0A9P0H3X9"/>
<sequence>MKAYISVLAVIFIAATIFSEIATSCPCQEEDAASDKNLAIAQCSEQHKISNEAFERIANHEDVPNDHEVKCWLSCIMKKLGMMKEGQIDWEHSKTLMKQDLASEKDKAKVDKIAEICLAQVSEEKIDECQLAYSVAVCKINNWNKLGLPKRKVEQ</sequence>
<dbReference type="EMBL" id="OV725077">
    <property type="protein sequence ID" value="CAH1392492.1"/>
    <property type="molecule type" value="Genomic_DNA"/>
</dbReference>
<dbReference type="CDD" id="cd23992">
    <property type="entry name" value="PBP_GOBP"/>
    <property type="match status" value="1"/>
</dbReference>
<dbReference type="GO" id="GO:0005615">
    <property type="term" value="C:extracellular space"/>
    <property type="evidence" value="ECO:0007669"/>
    <property type="project" value="TreeGrafter"/>
</dbReference>
<name>A0A9P0H3X9_NEZVI</name>
<dbReference type="Proteomes" id="UP001152798">
    <property type="component" value="Chromosome 1"/>
</dbReference>
<dbReference type="Pfam" id="PF01395">
    <property type="entry name" value="PBP_GOBP"/>
    <property type="match status" value="1"/>
</dbReference>
<gene>
    <name evidence="3" type="ORF">NEZAVI_LOCUS3300</name>
</gene>
<accession>A0A9P0H3X9</accession>
<evidence type="ECO:0000313" key="3">
    <source>
        <dbReference type="EMBL" id="CAH1392492.1"/>
    </source>
</evidence>
<dbReference type="GO" id="GO:0005549">
    <property type="term" value="F:odorant binding"/>
    <property type="evidence" value="ECO:0007669"/>
    <property type="project" value="InterPro"/>
</dbReference>
<protein>
    <submittedName>
        <fullName evidence="3">Uncharacterized protein</fullName>
    </submittedName>
</protein>
<dbReference type="InterPro" id="IPR036728">
    <property type="entry name" value="PBP_GOBP_sf"/>
</dbReference>
<dbReference type="InterPro" id="IPR006170">
    <property type="entry name" value="PBP/GOBP"/>
</dbReference>
<organism evidence="3 4">
    <name type="scientific">Nezara viridula</name>
    <name type="common">Southern green stink bug</name>
    <name type="synonym">Cimex viridulus</name>
    <dbReference type="NCBI Taxonomy" id="85310"/>
    <lineage>
        <taxon>Eukaryota</taxon>
        <taxon>Metazoa</taxon>
        <taxon>Ecdysozoa</taxon>
        <taxon>Arthropoda</taxon>
        <taxon>Hexapoda</taxon>
        <taxon>Insecta</taxon>
        <taxon>Pterygota</taxon>
        <taxon>Neoptera</taxon>
        <taxon>Paraneoptera</taxon>
        <taxon>Hemiptera</taxon>
        <taxon>Heteroptera</taxon>
        <taxon>Panheteroptera</taxon>
        <taxon>Pentatomomorpha</taxon>
        <taxon>Pentatomoidea</taxon>
        <taxon>Pentatomidae</taxon>
        <taxon>Pentatominae</taxon>
        <taxon>Nezara</taxon>
    </lineage>
</organism>
<dbReference type="Gene3D" id="1.10.238.20">
    <property type="entry name" value="Pheromone/general odorant binding protein domain"/>
    <property type="match status" value="1"/>
</dbReference>
<proteinExistence type="predicted"/>
<keyword evidence="4" id="KW-1185">Reference proteome</keyword>
<evidence type="ECO:0000256" key="1">
    <source>
        <dbReference type="ARBA" id="ARBA00022729"/>
    </source>
</evidence>
<keyword evidence="1 2" id="KW-0732">Signal</keyword>
<feature type="chain" id="PRO_5040267058" evidence="2">
    <location>
        <begin position="24"/>
        <end position="155"/>
    </location>
</feature>
<dbReference type="GO" id="GO:0007608">
    <property type="term" value="P:sensory perception of smell"/>
    <property type="evidence" value="ECO:0007669"/>
    <property type="project" value="TreeGrafter"/>
</dbReference>
<dbReference type="OrthoDB" id="6610259at2759"/>
<evidence type="ECO:0000313" key="4">
    <source>
        <dbReference type="Proteomes" id="UP001152798"/>
    </source>
</evidence>
<reference evidence="3" key="1">
    <citation type="submission" date="2022-01" db="EMBL/GenBank/DDBJ databases">
        <authorList>
            <person name="King R."/>
        </authorList>
    </citation>
    <scope>NUCLEOTIDE SEQUENCE</scope>
</reference>
<evidence type="ECO:0000256" key="2">
    <source>
        <dbReference type="SAM" id="SignalP"/>
    </source>
</evidence>
<dbReference type="SMART" id="SM00708">
    <property type="entry name" value="PhBP"/>
    <property type="match status" value="1"/>
</dbReference>
<dbReference type="PANTHER" id="PTHR11857">
    <property type="entry name" value="ODORANT BINDING PROTEIN-RELATED"/>
    <property type="match status" value="1"/>
</dbReference>